<reference evidence="2" key="1">
    <citation type="submission" date="2015-10" db="EMBL/GenBank/DDBJ databases">
        <title>Complete Genome Sequence of Aeromonas schubertii strain WL1483.</title>
        <authorList>
            <person name="Liu L."/>
        </authorList>
    </citation>
    <scope>NUCLEOTIDE SEQUENCE [LARGE SCALE GENOMIC DNA]</scope>
    <source>
        <strain evidence="2">WL1483</strain>
    </source>
</reference>
<dbReference type="PATRIC" id="fig|652.5.peg.4353"/>
<name>A0A0S2SHU3_9GAMM</name>
<organism evidence="1 2">
    <name type="scientific">Aeromonas schubertii</name>
    <dbReference type="NCBI Taxonomy" id="652"/>
    <lineage>
        <taxon>Bacteria</taxon>
        <taxon>Pseudomonadati</taxon>
        <taxon>Pseudomonadota</taxon>
        <taxon>Gammaproteobacteria</taxon>
        <taxon>Aeromonadales</taxon>
        <taxon>Aeromonadaceae</taxon>
        <taxon>Aeromonas</taxon>
    </lineage>
</organism>
<dbReference type="EMBL" id="CP013067">
    <property type="protein sequence ID" value="ALP41269.1"/>
    <property type="molecule type" value="Genomic_DNA"/>
</dbReference>
<proteinExistence type="predicted"/>
<evidence type="ECO:0000313" key="2">
    <source>
        <dbReference type="Proteomes" id="UP000058114"/>
    </source>
</evidence>
<dbReference type="KEGG" id="asr:WL1483_1850"/>
<gene>
    <name evidence="1" type="ORF">WL1483_1850</name>
</gene>
<sequence>MAMDPRFIEIGSPVLFEEYLRSMGVTHAHLGQEGEIYLQERHLAAIRRVQGELRYYLRASALTEGQKQ</sequence>
<evidence type="ECO:0000313" key="1">
    <source>
        <dbReference type="EMBL" id="ALP41269.1"/>
    </source>
</evidence>
<dbReference type="AlphaFoldDB" id="A0A0S2SHU3"/>
<dbReference type="Proteomes" id="UP000058114">
    <property type="component" value="Chromosome"/>
</dbReference>
<protein>
    <submittedName>
        <fullName evidence="1">Uncharacterized protein</fullName>
    </submittedName>
</protein>
<accession>A0A0S2SHU3</accession>
<reference evidence="1 2" key="2">
    <citation type="journal article" date="2016" name="Genome Announc.">
        <title>Complete Genome Sequence of the Highly Virulent Aeromonas schubertii Strain WL1483, Isolated from Diseased Snakehead Fish (Channa argus) in China.</title>
        <authorList>
            <person name="Liu L."/>
            <person name="Li N."/>
            <person name="Zhang D."/>
            <person name="Fu X."/>
            <person name="Shi C."/>
            <person name="Lin Q."/>
            <person name="Hao G."/>
        </authorList>
    </citation>
    <scope>NUCLEOTIDE SEQUENCE [LARGE SCALE GENOMIC DNA]</scope>
    <source>
        <strain evidence="1 2">WL1483</strain>
    </source>
</reference>